<name>A0A2G8KH22_STIJA</name>
<proteinExistence type="predicted"/>
<reference evidence="1 2" key="1">
    <citation type="journal article" date="2017" name="PLoS Biol.">
        <title>The sea cucumber genome provides insights into morphological evolution and visceral regeneration.</title>
        <authorList>
            <person name="Zhang X."/>
            <person name="Sun L."/>
            <person name="Yuan J."/>
            <person name="Sun Y."/>
            <person name="Gao Y."/>
            <person name="Zhang L."/>
            <person name="Li S."/>
            <person name="Dai H."/>
            <person name="Hamel J.F."/>
            <person name="Liu C."/>
            <person name="Yu Y."/>
            <person name="Liu S."/>
            <person name="Lin W."/>
            <person name="Guo K."/>
            <person name="Jin S."/>
            <person name="Xu P."/>
            <person name="Storey K.B."/>
            <person name="Huan P."/>
            <person name="Zhang T."/>
            <person name="Zhou Y."/>
            <person name="Zhang J."/>
            <person name="Lin C."/>
            <person name="Li X."/>
            <person name="Xing L."/>
            <person name="Huo D."/>
            <person name="Sun M."/>
            <person name="Wang L."/>
            <person name="Mercier A."/>
            <person name="Li F."/>
            <person name="Yang H."/>
            <person name="Xiang J."/>
        </authorList>
    </citation>
    <scope>NUCLEOTIDE SEQUENCE [LARGE SCALE GENOMIC DNA]</scope>
    <source>
        <strain evidence="1">Shaxun</strain>
        <tissue evidence="1">Muscle</tissue>
    </source>
</reference>
<dbReference type="OrthoDB" id="10057795at2759"/>
<organism evidence="1 2">
    <name type="scientific">Stichopus japonicus</name>
    <name type="common">Sea cucumber</name>
    <dbReference type="NCBI Taxonomy" id="307972"/>
    <lineage>
        <taxon>Eukaryota</taxon>
        <taxon>Metazoa</taxon>
        <taxon>Echinodermata</taxon>
        <taxon>Eleutherozoa</taxon>
        <taxon>Echinozoa</taxon>
        <taxon>Holothuroidea</taxon>
        <taxon>Aspidochirotacea</taxon>
        <taxon>Aspidochirotida</taxon>
        <taxon>Stichopodidae</taxon>
        <taxon>Apostichopus</taxon>
    </lineage>
</organism>
<dbReference type="EMBL" id="MRZV01000592">
    <property type="protein sequence ID" value="PIK47265.1"/>
    <property type="molecule type" value="Genomic_DNA"/>
</dbReference>
<dbReference type="STRING" id="307972.A0A2G8KH22"/>
<evidence type="ECO:0000313" key="1">
    <source>
        <dbReference type="EMBL" id="PIK47265.1"/>
    </source>
</evidence>
<evidence type="ECO:0000313" key="2">
    <source>
        <dbReference type="Proteomes" id="UP000230750"/>
    </source>
</evidence>
<dbReference type="Proteomes" id="UP000230750">
    <property type="component" value="Unassembled WGS sequence"/>
</dbReference>
<accession>A0A2G8KH22</accession>
<keyword evidence="2" id="KW-1185">Reference proteome</keyword>
<comment type="caution">
    <text evidence="1">The sequence shown here is derived from an EMBL/GenBank/DDBJ whole genome shotgun (WGS) entry which is preliminary data.</text>
</comment>
<dbReference type="SUPFAM" id="SSF46966">
    <property type="entry name" value="Spectrin repeat"/>
    <property type="match status" value="1"/>
</dbReference>
<dbReference type="AlphaFoldDB" id="A0A2G8KH22"/>
<gene>
    <name evidence="1" type="ORF">BSL78_15876</name>
</gene>
<protein>
    <submittedName>
        <fullName evidence="1">Dystrophin-like protein</fullName>
    </submittedName>
</protein>
<sequence>MRSNLKFRKFQKPADFDPKMLHVKDILQNVEDGISVLDIKNSEPEVIQTQLDACMGFYKTLSEIKPEVEYVIKTGRTIVEKRQTDNRPISRIV</sequence>